<dbReference type="EC" id="2.8.1.7" evidence="5 16"/>
<dbReference type="STRING" id="371731.Rsw2DRAFT_1651"/>
<evidence type="ECO:0000256" key="14">
    <source>
        <dbReference type="ARBA" id="ARBA00050776"/>
    </source>
</evidence>
<dbReference type="InterPro" id="IPR017772">
    <property type="entry name" value="Cys_deSase_NifS_bac/arc"/>
</dbReference>
<dbReference type="Pfam" id="PF00266">
    <property type="entry name" value="Aminotran_5"/>
    <property type="match status" value="1"/>
</dbReference>
<dbReference type="Gene3D" id="1.10.260.50">
    <property type="match status" value="1"/>
</dbReference>
<evidence type="ECO:0000256" key="10">
    <source>
        <dbReference type="ARBA" id="ARBA00023004"/>
    </source>
</evidence>
<keyword evidence="11 16" id="KW-0411">Iron-sulfur</keyword>
<sequence>MRSYLDNNATTRLASEALTAMLPHLAEAYGNPSSMHALGNQAARAVGVARAQVRGLLGAALEEEIIFTSGGTEANTTAIMAGLADPARREIITSTVEHPSILALCGFLEQSAGVRVHRIGVDGQGRLDIDAYRAALGPQTALVSLMWANNETGTIFPIEGLAELAHQAGALFHTDAVQAAGKCPLDLAASGVDMASVSAHKLHGPKGVGALYLRKGTRFQPLLRGGKQERGRRAGTLNVPGIVGFGAAADLVSTHDFRKIATLRDRLEAGILSRIAGVQVLGDRLDRLGNTCALAFDFVEGEALVMLLDREGIAASSGSACASGAMEPSPVLRAMKLPFAALHGGLRLSLSCETTDAEVDHVLAVLPGIVEKLRALSPFGAGQPDFAGEAVR</sequence>
<evidence type="ECO:0000256" key="16">
    <source>
        <dbReference type="RuleBase" id="RU364075"/>
    </source>
</evidence>
<dbReference type="PANTHER" id="PTHR11601">
    <property type="entry name" value="CYSTEINE DESULFURYLASE FAMILY MEMBER"/>
    <property type="match status" value="1"/>
</dbReference>
<evidence type="ECO:0000256" key="7">
    <source>
        <dbReference type="ARBA" id="ARBA00022679"/>
    </source>
</evidence>
<comment type="caution">
    <text evidence="18">The sequence shown here is derived from an EMBL/GenBank/DDBJ whole genome shotgun (WGS) entry which is preliminary data.</text>
</comment>
<protein>
    <recommendedName>
        <fullName evidence="6 16">Cysteine desulfurase</fullName>
        <ecNumber evidence="5 16">2.8.1.7</ecNumber>
    </recommendedName>
    <alternativeName>
        <fullName evidence="13 16">Nitrogenase metalloclusters biosynthesis protein NifS</fullName>
    </alternativeName>
</protein>
<dbReference type="Proteomes" id="UP000010121">
    <property type="component" value="Unassembled WGS sequence"/>
</dbReference>
<comment type="function">
    <text evidence="2">Catalyzes the removal of elemental sulfur atoms from cysteine to produce alanine. Seems to participate in the biosynthesis of the nitrogenase metalloclusters by providing the inorganic sulfur required for the Fe-S core formation.</text>
</comment>
<evidence type="ECO:0000256" key="1">
    <source>
        <dbReference type="ARBA" id="ARBA00001933"/>
    </source>
</evidence>
<feature type="domain" description="Aminotransferase class V" evidence="17">
    <location>
        <begin position="4"/>
        <end position="361"/>
    </location>
</feature>
<evidence type="ECO:0000256" key="13">
    <source>
        <dbReference type="ARBA" id="ARBA00031911"/>
    </source>
</evidence>
<dbReference type="Gene3D" id="3.40.640.10">
    <property type="entry name" value="Type I PLP-dependent aspartate aminotransferase-like (Major domain)"/>
    <property type="match status" value="1"/>
</dbReference>
<dbReference type="OrthoDB" id="9808002at2"/>
<comment type="cofactor">
    <cofactor evidence="1 15">
        <name>pyridoxal 5'-phosphate</name>
        <dbReference type="ChEBI" id="CHEBI:597326"/>
    </cofactor>
</comment>
<evidence type="ECO:0000256" key="9">
    <source>
        <dbReference type="ARBA" id="ARBA00022898"/>
    </source>
</evidence>
<dbReference type="GO" id="GO:0051536">
    <property type="term" value="F:iron-sulfur cluster binding"/>
    <property type="evidence" value="ECO:0007669"/>
    <property type="project" value="UniProtKB-KW"/>
</dbReference>
<dbReference type="EMBL" id="ACYY01000009">
    <property type="protein sequence ID" value="EEW25364.1"/>
    <property type="molecule type" value="Genomic_DNA"/>
</dbReference>
<keyword evidence="8 16" id="KW-0479">Metal-binding</keyword>
<dbReference type="SUPFAM" id="SSF53383">
    <property type="entry name" value="PLP-dependent transferases"/>
    <property type="match status" value="1"/>
</dbReference>
<dbReference type="AlphaFoldDB" id="C8S0S3"/>
<dbReference type="PIRSF" id="PIRSF005572">
    <property type="entry name" value="NifS"/>
    <property type="match status" value="1"/>
</dbReference>
<evidence type="ECO:0000259" key="17">
    <source>
        <dbReference type="Pfam" id="PF00266"/>
    </source>
</evidence>
<evidence type="ECO:0000313" key="18">
    <source>
        <dbReference type="EMBL" id="EEW25364.1"/>
    </source>
</evidence>
<dbReference type="PANTHER" id="PTHR11601:SF34">
    <property type="entry name" value="CYSTEINE DESULFURASE"/>
    <property type="match status" value="1"/>
</dbReference>
<accession>C8S0S3</accession>
<evidence type="ECO:0000256" key="6">
    <source>
        <dbReference type="ARBA" id="ARBA00013558"/>
    </source>
</evidence>
<dbReference type="InterPro" id="IPR015421">
    <property type="entry name" value="PyrdxlP-dep_Trfase_major"/>
</dbReference>
<evidence type="ECO:0000256" key="12">
    <source>
        <dbReference type="ARBA" id="ARBA00023231"/>
    </source>
</evidence>
<dbReference type="RefSeq" id="WP_008029904.1">
    <property type="nucleotide sequence ID" value="NZ_ACYY01000009.1"/>
</dbReference>
<evidence type="ECO:0000256" key="15">
    <source>
        <dbReference type="RuleBase" id="RU004504"/>
    </source>
</evidence>
<dbReference type="GO" id="GO:0006520">
    <property type="term" value="P:amino acid metabolic process"/>
    <property type="evidence" value="ECO:0007669"/>
    <property type="project" value="InterPro"/>
</dbReference>
<comment type="similarity">
    <text evidence="3 16">Belongs to the class-V pyridoxal-phosphate-dependent aminotransferase family. NifS/IscS subfamily.</text>
</comment>
<dbReference type="InterPro" id="IPR000192">
    <property type="entry name" value="Aminotrans_V_dom"/>
</dbReference>
<dbReference type="FunFam" id="3.40.640.10:FF:000084">
    <property type="entry name" value="IscS-like cysteine desulfurase"/>
    <property type="match status" value="1"/>
</dbReference>
<gene>
    <name evidence="18" type="ORF">Rsw2DRAFT_1651</name>
</gene>
<evidence type="ECO:0000256" key="11">
    <source>
        <dbReference type="ARBA" id="ARBA00023014"/>
    </source>
</evidence>
<proteinExistence type="inferred from homology"/>
<dbReference type="PROSITE" id="PS00595">
    <property type="entry name" value="AA_TRANSFER_CLASS_5"/>
    <property type="match status" value="1"/>
</dbReference>
<organism evidence="18 19">
    <name type="scientific">Rhodobacter ferrooxidans</name>
    <dbReference type="NCBI Taxonomy" id="371731"/>
    <lineage>
        <taxon>Bacteria</taxon>
        <taxon>Pseudomonadati</taxon>
        <taxon>Pseudomonadota</taxon>
        <taxon>Alphaproteobacteria</taxon>
        <taxon>Rhodobacterales</taxon>
        <taxon>Rhodobacter group</taxon>
        <taxon>Rhodobacter</taxon>
    </lineage>
</organism>
<dbReference type="NCBIfam" id="TIGR03402">
    <property type="entry name" value="FeS_nifS"/>
    <property type="match status" value="1"/>
</dbReference>
<keyword evidence="7 16" id="KW-0808">Transferase</keyword>
<dbReference type="GO" id="GO:0046872">
    <property type="term" value="F:metal ion binding"/>
    <property type="evidence" value="ECO:0007669"/>
    <property type="project" value="UniProtKB-KW"/>
</dbReference>
<dbReference type="InterPro" id="IPR016454">
    <property type="entry name" value="Cysteine_dSase"/>
</dbReference>
<evidence type="ECO:0000256" key="3">
    <source>
        <dbReference type="ARBA" id="ARBA00006490"/>
    </source>
</evidence>
<comment type="subunit">
    <text evidence="4">Homodimer.</text>
</comment>
<dbReference type="InterPro" id="IPR020578">
    <property type="entry name" value="Aminotrans_V_PyrdxlP_BS"/>
</dbReference>
<evidence type="ECO:0000256" key="5">
    <source>
        <dbReference type="ARBA" id="ARBA00012239"/>
    </source>
</evidence>
<keyword evidence="9 16" id="KW-0663">Pyridoxal phosphate</keyword>
<keyword evidence="12" id="KW-0535">Nitrogen fixation</keyword>
<dbReference type="GO" id="GO:0030170">
    <property type="term" value="F:pyridoxal phosphate binding"/>
    <property type="evidence" value="ECO:0007669"/>
    <property type="project" value="InterPro"/>
</dbReference>
<evidence type="ECO:0000256" key="8">
    <source>
        <dbReference type="ARBA" id="ARBA00022723"/>
    </source>
</evidence>
<keyword evidence="10 16" id="KW-0408">Iron</keyword>
<reference evidence="18 19" key="1">
    <citation type="submission" date="2009-08" db="EMBL/GenBank/DDBJ databases">
        <title>The draft genome of Rhodobacter sp. SW2.</title>
        <authorList>
            <consortium name="US DOE Joint Genome Institute (JGI-PGF)"/>
            <person name="Lucas S."/>
            <person name="Copeland A."/>
            <person name="Lapidus A."/>
            <person name="Glavina del Rio T."/>
            <person name="Tice H."/>
            <person name="Bruce D."/>
            <person name="Goodwin L."/>
            <person name="Pitluck S."/>
            <person name="Larimer F."/>
            <person name="Land M.L."/>
            <person name="Hauser L."/>
            <person name="Emerson D."/>
        </authorList>
    </citation>
    <scope>NUCLEOTIDE SEQUENCE [LARGE SCALE GENOMIC DNA]</scope>
    <source>
        <strain evidence="18 19">SW2</strain>
    </source>
</reference>
<dbReference type="GO" id="GO:0031071">
    <property type="term" value="F:cysteine desulfurase activity"/>
    <property type="evidence" value="ECO:0007669"/>
    <property type="project" value="UniProtKB-EC"/>
</dbReference>
<dbReference type="eggNOG" id="COG1104">
    <property type="taxonomic scope" value="Bacteria"/>
</dbReference>
<dbReference type="Gene3D" id="3.90.1150.10">
    <property type="entry name" value="Aspartate Aminotransferase, domain 1"/>
    <property type="match status" value="1"/>
</dbReference>
<dbReference type="InterPro" id="IPR015422">
    <property type="entry name" value="PyrdxlP-dep_Trfase_small"/>
</dbReference>
<comment type="catalytic activity">
    <reaction evidence="14 16">
        <text>(sulfur carrier)-H + L-cysteine = (sulfur carrier)-SH + L-alanine</text>
        <dbReference type="Rhea" id="RHEA:43892"/>
        <dbReference type="Rhea" id="RHEA-COMP:14737"/>
        <dbReference type="Rhea" id="RHEA-COMP:14739"/>
        <dbReference type="ChEBI" id="CHEBI:29917"/>
        <dbReference type="ChEBI" id="CHEBI:35235"/>
        <dbReference type="ChEBI" id="CHEBI:57972"/>
        <dbReference type="ChEBI" id="CHEBI:64428"/>
        <dbReference type="EC" id="2.8.1.7"/>
    </reaction>
</comment>
<keyword evidence="19" id="KW-1185">Reference proteome</keyword>
<evidence type="ECO:0000313" key="19">
    <source>
        <dbReference type="Proteomes" id="UP000010121"/>
    </source>
</evidence>
<evidence type="ECO:0000256" key="4">
    <source>
        <dbReference type="ARBA" id="ARBA00011738"/>
    </source>
</evidence>
<dbReference type="InterPro" id="IPR015424">
    <property type="entry name" value="PyrdxlP-dep_Trfase"/>
</dbReference>
<evidence type="ECO:0000256" key="2">
    <source>
        <dbReference type="ARBA" id="ARBA00003120"/>
    </source>
</evidence>
<name>C8S0S3_9RHOB</name>